<dbReference type="EMBL" id="NEDP02005388">
    <property type="protein sequence ID" value="OWF41447.1"/>
    <property type="molecule type" value="Genomic_DNA"/>
</dbReference>
<feature type="transmembrane region" description="Helical" evidence="5">
    <location>
        <begin position="12"/>
        <end position="39"/>
    </location>
</feature>
<evidence type="ECO:0000256" key="1">
    <source>
        <dbReference type="ARBA" id="ARBA00004141"/>
    </source>
</evidence>
<evidence type="ECO:0000256" key="3">
    <source>
        <dbReference type="ARBA" id="ARBA00022989"/>
    </source>
</evidence>
<accession>A0A210PY86</accession>
<dbReference type="InterPro" id="IPR000276">
    <property type="entry name" value="GPCR_Rhodpsn"/>
</dbReference>
<dbReference type="PANTHER" id="PTHR23112">
    <property type="entry name" value="G PROTEIN-COUPLED RECEPTOR 157-RELATED"/>
    <property type="match status" value="1"/>
</dbReference>
<dbReference type="AlphaFoldDB" id="A0A210PY86"/>
<dbReference type="GO" id="GO:0005886">
    <property type="term" value="C:plasma membrane"/>
    <property type="evidence" value="ECO:0007669"/>
    <property type="project" value="TreeGrafter"/>
</dbReference>
<proteinExistence type="predicted"/>
<dbReference type="PANTHER" id="PTHR23112:SF47">
    <property type="entry name" value="G-PROTEIN COUPLED RECEPTOR 157"/>
    <property type="match status" value="1"/>
</dbReference>
<comment type="subcellular location">
    <subcellularLocation>
        <location evidence="1">Membrane</location>
        <topology evidence="1">Multi-pass membrane protein</topology>
    </subcellularLocation>
</comment>
<sequence>MSTTTPESMSTNLATVTSIITCISASVSVISGLAILWSYRQVPHIQNYTRYLLLCLTIADIFTAYGNLISTVRWFIIGNDKEKNDTYCVAQSFITTTSTLSAFFWTTAIAIYIFSAIALRVNIAEKRTGKIMMSAIPILIPVTITVVALGSGVLGEDDYSGSGPWCWIKSDVSNNVMWKLVTGKAWEVMTYMVTLVLYILIKFSIWRENRRRGRYLRWSEADNRLRDEDAIFGISWLFLVIARIWGTLRFFKQVFDVQLPQRVADILLYLQCVGDSSQAFWNFLFFFTFDPTLRQHVCPTRCFSSGERRMESMAGDLDPD</sequence>
<keyword evidence="4 5" id="KW-0472">Membrane</keyword>
<dbReference type="InterPro" id="IPR022343">
    <property type="entry name" value="GCR1-cAMP_receptor"/>
</dbReference>
<name>A0A210PY86_MIZYE</name>
<feature type="transmembrane region" description="Helical" evidence="5">
    <location>
        <begin position="227"/>
        <end position="246"/>
    </location>
</feature>
<comment type="caution">
    <text evidence="7">The sequence shown here is derived from an EMBL/GenBank/DDBJ whole genome shotgun (WGS) entry which is preliminary data.</text>
</comment>
<keyword evidence="7" id="KW-0675">Receptor</keyword>
<evidence type="ECO:0000256" key="5">
    <source>
        <dbReference type="SAM" id="Phobius"/>
    </source>
</evidence>
<keyword evidence="3 5" id="KW-1133">Transmembrane helix</keyword>
<evidence type="ECO:0000256" key="2">
    <source>
        <dbReference type="ARBA" id="ARBA00022692"/>
    </source>
</evidence>
<reference evidence="7 8" key="1">
    <citation type="journal article" date="2017" name="Nat. Ecol. Evol.">
        <title>Scallop genome provides insights into evolution of bilaterian karyotype and development.</title>
        <authorList>
            <person name="Wang S."/>
            <person name="Zhang J."/>
            <person name="Jiao W."/>
            <person name="Li J."/>
            <person name="Xun X."/>
            <person name="Sun Y."/>
            <person name="Guo X."/>
            <person name="Huan P."/>
            <person name="Dong B."/>
            <person name="Zhang L."/>
            <person name="Hu X."/>
            <person name="Sun X."/>
            <person name="Wang J."/>
            <person name="Zhao C."/>
            <person name="Wang Y."/>
            <person name="Wang D."/>
            <person name="Huang X."/>
            <person name="Wang R."/>
            <person name="Lv J."/>
            <person name="Li Y."/>
            <person name="Zhang Z."/>
            <person name="Liu B."/>
            <person name="Lu W."/>
            <person name="Hui Y."/>
            <person name="Liang J."/>
            <person name="Zhou Z."/>
            <person name="Hou R."/>
            <person name="Li X."/>
            <person name="Liu Y."/>
            <person name="Li H."/>
            <person name="Ning X."/>
            <person name="Lin Y."/>
            <person name="Zhao L."/>
            <person name="Xing Q."/>
            <person name="Dou J."/>
            <person name="Li Y."/>
            <person name="Mao J."/>
            <person name="Guo H."/>
            <person name="Dou H."/>
            <person name="Li T."/>
            <person name="Mu C."/>
            <person name="Jiang W."/>
            <person name="Fu Q."/>
            <person name="Fu X."/>
            <person name="Miao Y."/>
            <person name="Liu J."/>
            <person name="Yu Q."/>
            <person name="Li R."/>
            <person name="Liao H."/>
            <person name="Li X."/>
            <person name="Kong Y."/>
            <person name="Jiang Z."/>
            <person name="Chourrout D."/>
            <person name="Li R."/>
            <person name="Bao Z."/>
        </authorList>
    </citation>
    <scope>NUCLEOTIDE SEQUENCE [LARGE SCALE GENOMIC DNA]</scope>
    <source>
        <strain evidence="7 8">PY_sf001</strain>
    </source>
</reference>
<feature type="transmembrane region" description="Helical" evidence="5">
    <location>
        <begin position="188"/>
        <end position="206"/>
    </location>
</feature>
<feature type="transmembrane region" description="Helical" evidence="5">
    <location>
        <begin position="135"/>
        <end position="155"/>
    </location>
</feature>
<evidence type="ECO:0000256" key="4">
    <source>
        <dbReference type="ARBA" id="ARBA00023136"/>
    </source>
</evidence>
<evidence type="ECO:0000313" key="7">
    <source>
        <dbReference type="EMBL" id="OWF41447.1"/>
    </source>
</evidence>
<feature type="domain" description="G-protein coupled receptors family 2 profile 2" evidence="6">
    <location>
        <begin position="17"/>
        <end position="290"/>
    </location>
</feature>
<dbReference type="InterPro" id="IPR017981">
    <property type="entry name" value="GPCR_2-like_7TM"/>
</dbReference>
<protein>
    <submittedName>
        <fullName evidence="7">G-protein coupled receptor 157</fullName>
    </submittedName>
</protein>
<feature type="transmembrane region" description="Helical" evidence="5">
    <location>
        <begin position="51"/>
        <end position="76"/>
    </location>
</feature>
<dbReference type="Pfam" id="PF00001">
    <property type="entry name" value="7tm_1"/>
    <property type="match status" value="1"/>
</dbReference>
<dbReference type="Proteomes" id="UP000242188">
    <property type="component" value="Unassembled WGS sequence"/>
</dbReference>
<keyword evidence="8" id="KW-1185">Reference proteome</keyword>
<keyword evidence="2 5" id="KW-0812">Transmembrane</keyword>
<gene>
    <name evidence="7" type="ORF">KP79_PYT21810</name>
</gene>
<evidence type="ECO:0000313" key="8">
    <source>
        <dbReference type="Proteomes" id="UP000242188"/>
    </source>
</evidence>
<dbReference type="Gene3D" id="1.20.1070.10">
    <property type="entry name" value="Rhodopsin 7-helix transmembrane proteins"/>
    <property type="match status" value="1"/>
</dbReference>
<dbReference type="GO" id="GO:0007166">
    <property type="term" value="P:cell surface receptor signaling pathway"/>
    <property type="evidence" value="ECO:0007669"/>
    <property type="project" value="InterPro"/>
</dbReference>
<dbReference type="PRINTS" id="PR02001">
    <property type="entry name" value="GCR1CAMPR"/>
</dbReference>
<dbReference type="SUPFAM" id="SSF81321">
    <property type="entry name" value="Family A G protein-coupled receptor-like"/>
    <property type="match status" value="1"/>
</dbReference>
<dbReference type="GO" id="GO:0007189">
    <property type="term" value="P:adenylate cyclase-activating G protein-coupled receptor signaling pathway"/>
    <property type="evidence" value="ECO:0007669"/>
    <property type="project" value="TreeGrafter"/>
</dbReference>
<feature type="transmembrane region" description="Helical" evidence="5">
    <location>
        <begin position="102"/>
        <end position="123"/>
    </location>
</feature>
<dbReference type="PROSITE" id="PS50261">
    <property type="entry name" value="G_PROTEIN_RECEP_F2_4"/>
    <property type="match status" value="1"/>
</dbReference>
<dbReference type="GO" id="GO:0004930">
    <property type="term" value="F:G protein-coupled receptor activity"/>
    <property type="evidence" value="ECO:0007669"/>
    <property type="project" value="InterPro"/>
</dbReference>
<dbReference type="OrthoDB" id="6138721at2759"/>
<dbReference type="STRING" id="6573.A0A210PY86"/>
<evidence type="ECO:0000259" key="6">
    <source>
        <dbReference type="PROSITE" id="PS50261"/>
    </source>
</evidence>
<organism evidence="7 8">
    <name type="scientific">Mizuhopecten yessoensis</name>
    <name type="common">Japanese scallop</name>
    <name type="synonym">Patinopecten yessoensis</name>
    <dbReference type="NCBI Taxonomy" id="6573"/>
    <lineage>
        <taxon>Eukaryota</taxon>
        <taxon>Metazoa</taxon>
        <taxon>Spiralia</taxon>
        <taxon>Lophotrochozoa</taxon>
        <taxon>Mollusca</taxon>
        <taxon>Bivalvia</taxon>
        <taxon>Autobranchia</taxon>
        <taxon>Pteriomorphia</taxon>
        <taxon>Pectinida</taxon>
        <taxon>Pectinoidea</taxon>
        <taxon>Pectinidae</taxon>
        <taxon>Mizuhopecten</taxon>
    </lineage>
</organism>